<keyword evidence="2" id="KW-0963">Cytoplasm</keyword>
<evidence type="ECO:0000256" key="5">
    <source>
        <dbReference type="ARBA" id="ARBA00023242"/>
    </source>
</evidence>
<protein>
    <submittedName>
        <fullName evidence="8">Uncharacterized protein</fullName>
    </submittedName>
</protein>
<evidence type="ECO:0000256" key="1">
    <source>
        <dbReference type="ARBA" id="ARBA00004496"/>
    </source>
</evidence>
<proteinExistence type="inferred from homology"/>
<organism evidence="8 9">
    <name type="scientific">Hibiscus sabdariffa</name>
    <name type="common">roselle</name>
    <dbReference type="NCBI Taxonomy" id="183260"/>
    <lineage>
        <taxon>Eukaryota</taxon>
        <taxon>Viridiplantae</taxon>
        <taxon>Streptophyta</taxon>
        <taxon>Embryophyta</taxon>
        <taxon>Tracheophyta</taxon>
        <taxon>Spermatophyta</taxon>
        <taxon>Magnoliopsida</taxon>
        <taxon>eudicotyledons</taxon>
        <taxon>Gunneridae</taxon>
        <taxon>Pentapetalae</taxon>
        <taxon>rosids</taxon>
        <taxon>malvids</taxon>
        <taxon>Malvales</taxon>
        <taxon>Malvaceae</taxon>
        <taxon>Malvoideae</taxon>
        <taxon>Hibiscus</taxon>
    </lineage>
</organism>
<dbReference type="Proteomes" id="UP001472677">
    <property type="component" value="Unassembled WGS sequence"/>
</dbReference>
<gene>
    <name evidence="8" type="ORF">V6N12_043802</name>
</gene>
<evidence type="ECO:0000256" key="3">
    <source>
        <dbReference type="ARBA" id="ARBA00022712"/>
    </source>
</evidence>
<sequence>MEPSKTYGALEECHSSESGWTMYIGSFVHGGSDEHSEKAAADDDQSDDSMVSDASSGPRHQKGCSLEKRGKKSMEKQKLGSMKNKQDKEVKKQTPLKAKRASSDPCPTGNFSNIAKDLDSSKAATPLANSTTAGLGRVARETQTKQIRTSQAMLVLANAAWVSPPSDSSAVQNK</sequence>
<name>A0ABR2DFE0_9ROSI</name>
<evidence type="ECO:0000313" key="9">
    <source>
        <dbReference type="Proteomes" id="UP001472677"/>
    </source>
</evidence>
<comment type="subcellular location">
    <subcellularLocation>
        <location evidence="1">Cytoplasm</location>
    </subcellularLocation>
</comment>
<feature type="region of interest" description="Disordered" evidence="7">
    <location>
        <begin position="25"/>
        <end position="112"/>
    </location>
</feature>
<comment type="similarity">
    <text evidence="6">Belongs to the SOFL plant protein family.</text>
</comment>
<keyword evidence="3" id="KW-0203">Cytokinin biosynthesis</keyword>
<evidence type="ECO:0000256" key="2">
    <source>
        <dbReference type="ARBA" id="ARBA00022490"/>
    </source>
</evidence>
<keyword evidence="5" id="KW-0539">Nucleus</keyword>
<keyword evidence="4" id="KW-0932">Cytokinin signaling pathway</keyword>
<dbReference type="PANTHER" id="PTHR33347:SF31">
    <property type="entry name" value="PROTEIN SOB FIVE-LIKE 1"/>
    <property type="match status" value="1"/>
</dbReference>
<accession>A0ABR2DFE0</accession>
<dbReference type="EMBL" id="JBBPBM010000028">
    <property type="protein sequence ID" value="KAK8537650.1"/>
    <property type="molecule type" value="Genomic_DNA"/>
</dbReference>
<keyword evidence="9" id="KW-1185">Reference proteome</keyword>
<reference evidence="8 9" key="1">
    <citation type="journal article" date="2024" name="G3 (Bethesda)">
        <title>Genome assembly of Hibiscus sabdariffa L. provides insights into metabolisms of medicinal natural products.</title>
        <authorList>
            <person name="Kim T."/>
        </authorList>
    </citation>
    <scope>NUCLEOTIDE SEQUENCE [LARGE SCALE GENOMIC DNA]</scope>
    <source>
        <strain evidence="8">TK-2024</strain>
        <tissue evidence="8">Old leaves</tissue>
    </source>
</reference>
<dbReference type="PANTHER" id="PTHR33347">
    <property type="entry name" value="OSJNBA0091C07.3 PROTEIN"/>
    <property type="match status" value="1"/>
</dbReference>
<feature type="compositionally biased region" description="Basic and acidic residues" evidence="7">
    <location>
        <begin position="31"/>
        <end position="41"/>
    </location>
</feature>
<evidence type="ECO:0000313" key="8">
    <source>
        <dbReference type="EMBL" id="KAK8537650.1"/>
    </source>
</evidence>
<comment type="caution">
    <text evidence="8">The sequence shown here is derived from an EMBL/GenBank/DDBJ whole genome shotgun (WGS) entry which is preliminary data.</text>
</comment>
<evidence type="ECO:0000256" key="7">
    <source>
        <dbReference type="SAM" id="MobiDB-lite"/>
    </source>
</evidence>
<evidence type="ECO:0000256" key="6">
    <source>
        <dbReference type="ARBA" id="ARBA00024199"/>
    </source>
</evidence>
<dbReference type="InterPro" id="IPR044670">
    <property type="entry name" value="SOFL"/>
</dbReference>
<evidence type="ECO:0000256" key="4">
    <source>
        <dbReference type="ARBA" id="ARBA00022864"/>
    </source>
</evidence>
<feature type="compositionally biased region" description="Basic and acidic residues" evidence="7">
    <location>
        <begin position="65"/>
        <end position="92"/>
    </location>
</feature>